<reference evidence="2 3" key="1">
    <citation type="journal article" date="2022" name="Genome Biol. Evol.">
        <title>Host diet, physiology and behaviors set the stage for Lachnospiraceae cladogenesis.</title>
        <authorList>
            <person name="Vera-Ponce De Leon A."/>
            <person name="Schneider M."/>
            <person name="Jahnes B.C."/>
            <person name="Sadowski V."/>
            <person name="Camuy-Velez L.A."/>
            <person name="Duan J."/>
            <person name="Sabree Z.L."/>
        </authorList>
    </citation>
    <scope>NUCLEOTIDE SEQUENCE [LARGE SCALE GENOMIC DNA]</scope>
    <source>
        <strain evidence="2 3">PAL227</strain>
    </source>
</reference>
<dbReference type="EMBL" id="JAMZFV010000006">
    <property type="protein sequence ID" value="MCP1109803.1"/>
    <property type="molecule type" value="Genomic_DNA"/>
</dbReference>
<feature type="transmembrane region" description="Helical" evidence="1">
    <location>
        <begin position="170"/>
        <end position="188"/>
    </location>
</feature>
<dbReference type="Proteomes" id="UP001523565">
    <property type="component" value="Unassembled WGS sequence"/>
</dbReference>
<keyword evidence="1" id="KW-1133">Transmembrane helix</keyword>
<feature type="transmembrane region" description="Helical" evidence="1">
    <location>
        <begin position="209"/>
        <end position="230"/>
    </location>
</feature>
<evidence type="ECO:0000256" key="1">
    <source>
        <dbReference type="SAM" id="Phobius"/>
    </source>
</evidence>
<feature type="transmembrane region" description="Helical" evidence="1">
    <location>
        <begin position="242"/>
        <end position="267"/>
    </location>
</feature>
<feature type="transmembrane region" description="Helical" evidence="1">
    <location>
        <begin position="429"/>
        <end position="450"/>
    </location>
</feature>
<feature type="transmembrane region" description="Helical" evidence="1">
    <location>
        <begin position="343"/>
        <end position="364"/>
    </location>
</feature>
<organism evidence="2 3">
    <name type="scientific">Ohessyouella blattaphilus</name>
    <dbReference type="NCBI Taxonomy" id="2949333"/>
    <lineage>
        <taxon>Bacteria</taxon>
        <taxon>Bacillati</taxon>
        <taxon>Bacillota</taxon>
        <taxon>Clostridia</taxon>
        <taxon>Lachnospirales</taxon>
        <taxon>Lachnospiraceae</taxon>
        <taxon>Ohessyouella</taxon>
    </lineage>
</organism>
<comment type="caution">
    <text evidence="2">The sequence shown here is derived from an EMBL/GenBank/DDBJ whole genome shotgun (WGS) entry which is preliminary data.</text>
</comment>
<feature type="transmembrane region" description="Helical" evidence="1">
    <location>
        <begin position="522"/>
        <end position="543"/>
    </location>
</feature>
<feature type="transmembrane region" description="Helical" evidence="1">
    <location>
        <begin position="462"/>
        <end position="485"/>
    </location>
</feature>
<feature type="transmembrane region" description="Helical" evidence="1">
    <location>
        <begin position="95"/>
        <end position="118"/>
    </location>
</feature>
<evidence type="ECO:0008006" key="4">
    <source>
        <dbReference type="Google" id="ProtNLM"/>
    </source>
</evidence>
<keyword evidence="3" id="KW-1185">Reference proteome</keyword>
<proteinExistence type="predicted"/>
<evidence type="ECO:0000313" key="3">
    <source>
        <dbReference type="Proteomes" id="UP001523565"/>
    </source>
</evidence>
<feature type="transmembrane region" description="Helical" evidence="1">
    <location>
        <begin position="370"/>
        <end position="388"/>
    </location>
</feature>
<accession>A0ABT1EGI4</accession>
<evidence type="ECO:0000313" key="2">
    <source>
        <dbReference type="EMBL" id="MCP1109803.1"/>
    </source>
</evidence>
<feature type="transmembrane region" description="Helical" evidence="1">
    <location>
        <begin position="139"/>
        <end position="164"/>
    </location>
</feature>
<feature type="transmembrane region" description="Helical" evidence="1">
    <location>
        <begin position="50"/>
        <end position="75"/>
    </location>
</feature>
<feature type="transmembrane region" description="Helical" evidence="1">
    <location>
        <begin position="497"/>
        <end position="516"/>
    </location>
</feature>
<keyword evidence="1" id="KW-0472">Membrane</keyword>
<gene>
    <name evidence="2" type="ORF">NK118_05990</name>
</gene>
<keyword evidence="1" id="KW-0812">Transmembrane</keyword>
<protein>
    <recommendedName>
        <fullName evidence="4">ABC transporter permease</fullName>
    </recommendedName>
</protein>
<sequence length="553" mass="63281">MLSLSKTIFKIKSAYLVNGVFYFLKRVPLLKQAISDNVYADSTTKTALSAIFVAIKTLLSFVFSIFYVLLVAVLPVELFSEDIRQGMGSEGALGMGVYVLLILSGVMMLFMESTILNASKEKYIAIRFMRVRPKDYMKATFLFGKLKLAVGFYLGISVMVFIFSGISLRSLGRAFVILLVLMSFRFLGEAFQLMTSKKLKRSLFRNTKLVMIVILIALIVAYGLPLFYVYLKGEFWQFSTLLLRGVCSPVGVILSLLVIAFSLYYIYRRFTSWQQVTMMNLKQEYIQVDGKKTAAATFKEVEMKESDLTVNQRRMAVINKKKGYAYFQALFFARHNRLLFHPVLIRLAIIWVCVALSAITILFVPEFKKPFLALPNYLPVLVFIMYVINTGQKSTKAMFYNCDNSMLKFNFYRKPGVILKNFNIRLRYVMSYNFPISVSICLGVMVLTALSGGDIFTRDLLLLYTCVLMLSVLFCVHHLFLYYVLQPYTTDLAIKNPLYRLISQGMYILCFVSYQIRRGGFAFTLIVLGVTVVYSAVALVLVYKFSPKYFRVK</sequence>
<name>A0ABT1EGI4_9FIRM</name>
<dbReference type="RefSeq" id="WP_262068684.1">
    <property type="nucleotide sequence ID" value="NZ_JAMXOC010000006.1"/>
</dbReference>